<dbReference type="Proteomes" id="UP001140949">
    <property type="component" value="Unassembled WGS sequence"/>
</dbReference>
<dbReference type="AlphaFoldDB" id="A0AAX6GVS9"/>
<name>A0AAX6GVS9_IRIPA</name>
<dbReference type="EMBL" id="JANAVB010015600">
    <property type="protein sequence ID" value="KAJ6832846.1"/>
    <property type="molecule type" value="Genomic_DNA"/>
</dbReference>
<feature type="compositionally biased region" description="Pro residues" evidence="1">
    <location>
        <begin position="133"/>
        <end position="160"/>
    </location>
</feature>
<evidence type="ECO:0000313" key="2">
    <source>
        <dbReference type="EMBL" id="KAJ6832846.1"/>
    </source>
</evidence>
<protein>
    <submittedName>
        <fullName evidence="2">Glycine-rich RNA-binding protein 2</fullName>
    </submittedName>
</protein>
<comment type="caution">
    <text evidence="2">The sequence shown here is derived from an EMBL/GenBank/DDBJ whole genome shotgun (WGS) entry which is preliminary data.</text>
</comment>
<accession>A0AAX6GVS9</accession>
<reference evidence="2" key="1">
    <citation type="journal article" date="2023" name="GigaByte">
        <title>Genome assembly of the bearded iris, Iris pallida Lam.</title>
        <authorList>
            <person name="Bruccoleri R.E."/>
            <person name="Oakeley E.J."/>
            <person name="Faust A.M.E."/>
            <person name="Altorfer M."/>
            <person name="Dessus-Babus S."/>
            <person name="Burckhardt D."/>
            <person name="Oertli M."/>
            <person name="Naumann U."/>
            <person name="Petersen F."/>
            <person name="Wong J."/>
        </authorList>
    </citation>
    <scope>NUCLEOTIDE SEQUENCE</scope>
    <source>
        <strain evidence="2">GSM-AAB239-AS_SAM_17_03QT</strain>
    </source>
</reference>
<feature type="region of interest" description="Disordered" evidence="1">
    <location>
        <begin position="93"/>
        <end position="175"/>
    </location>
</feature>
<organism evidence="2 3">
    <name type="scientific">Iris pallida</name>
    <name type="common">Sweet iris</name>
    <dbReference type="NCBI Taxonomy" id="29817"/>
    <lineage>
        <taxon>Eukaryota</taxon>
        <taxon>Viridiplantae</taxon>
        <taxon>Streptophyta</taxon>
        <taxon>Embryophyta</taxon>
        <taxon>Tracheophyta</taxon>
        <taxon>Spermatophyta</taxon>
        <taxon>Magnoliopsida</taxon>
        <taxon>Liliopsida</taxon>
        <taxon>Asparagales</taxon>
        <taxon>Iridaceae</taxon>
        <taxon>Iridoideae</taxon>
        <taxon>Irideae</taxon>
        <taxon>Iris</taxon>
    </lineage>
</organism>
<reference evidence="2" key="2">
    <citation type="submission" date="2023-04" db="EMBL/GenBank/DDBJ databases">
        <authorList>
            <person name="Bruccoleri R.E."/>
            <person name="Oakeley E.J."/>
            <person name="Faust A.-M."/>
            <person name="Dessus-Babus S."/>
            <person name="Altorfer M."/>
            <person name="Burckhardt D."/>
            <person name="Oertli M."/>
            <person name="Naumann U."/>
            <person name="Petersen F."/>
            <person name="Wong J."/>
        </authorList>
    </citation>
    <scope>NUCLEOTIDE SEQUENCE</scope>
    <source>
        <strain evidence="2">GSM-AAB239-AS_SAM_17_03QT</strain>
        <tissue evidence="2">Leaf</tissue>
    </source>
</reference>
<sequence>MSRRSGSEAASPFGTPWRWPDACTLTSRRSDSCPCHYGTGYPLVYNIKHTGFSVRPMCFGSTMMKGLNCSSRSHVGCGATGCSNGTPASSSSCIVPPSAASAPSSSTSSSSASSATLSSQAASSTAPSTPTLPSSPPSSPSLPTPTPSPSTPPSPSPPTHSPSIPKCSPPRPSRLPHLLFLAQHHHRRRRHQVAPRTRPPPRILARPLRADRPAHRLLPTRLRRPRPAGVRQNAAQGRRLLDCALSGLAALGCPATVLRVFASMRSHAAPNAATVVFAVSASAGLESLALVRCLHAYVEKAGFGGRVSVRNSLALARCLHAYVEKAGFVFVPLWHGLSTSI</sequence>
<proteinExistence type="predicted"/>
<feature type="region of interest" description="Disordered" evidence="1">
    <location>
        <begin position="185"/>
        <end position="204"/>
    </location>
</feature>
<keyword evidence="3" id="KW-1185">Reference proteome</keyword>
<feature type="compositionally biased region" description="Low complexity" evidence="1">
    <location>
        <begin position="93"/>
        <end position="132"/>
    </location>
</feature>
<evidence type="ECO:0000313" key="3">
    <source>
        <dbReference type="Proteomes" id="UP001140949"/>
    </source>
</evidence>
<gene>
    <name evidence="2" type="ORF">M6B38_341925</name>
</gene>
<evidence type="ECO:0000256" key="1">
    <source>
        <dbReference type="SAM" id="MobiDB-lite"/>
    </source>
</evidence>